<accession>A0A7X6HAD0</accession>
<organism evidence="3 4">
    <name type="scientific">Arthrobacter mobilis</name>
    <dbReference type="NCBI Taxonomy" id="2724944"/>
    <lineage>
        <taxon>Bacteria</taxon>
        <taxon>Bacillati</taxon>
        <taxon>Actinomycetota</taxon>
        <taxon>Actinomycetes</taxon>
        <taxon>Micrococcales</taxon>
        <taxon>Micrococcaceae</taxon>
        <taxon>Arthrobacter</taxon>
    </lineage>
</organism>
<evidence type="ECO:0000256" key="1">
    <source>
        <dbReference type="SAM" id="MobiDB-lite"/>
    </source>
</evidence>
<evidence type="ECO:0000256" key="2">
    <source>
        <dbReference type="SAM" id="Phobius"/>
    </source>
</evidence>
<dbReference type="Proteomes" id="UP000544090">
    <property type="component" value="Unassembled WGS sequence"/>
</dbReference>
<sequence length="215" mass="22335">MPRSQDPSTQDGSGHPGPQPPVQDRPARDAGQGGNRADPPTGLAITALVLGIVAFFVAEIPVIGIVSFLLGPAAIVFGIIALRRKQRKALAVTGLVLGAVAVVVAAVVTAIVAFLWAQATGEHTVRYVVASDGPVSVSYFNGGDSVQERVDGTWEKEITYSGLPIAGLTVEAGDAGTVSCEIFMDGSSVSKNSGVGRADCASGNMEYWQRRFLQL</sequence>
<keyword evidence="4" id="KW-1185">Reference proteome</keyword>
<dbReference type="AlphaFoldDB" id="A0A7X6HAD0"/>
<gene>
    <name evidence="3" type="ORF">HGG74_00060</name>
</gene>
<evidence type="ECO:0000313" key="3">
    <source>
        <dbReference type="EMBL" id="NKX52950.1"/>
    </source>
</evidence>
<dbReference type="EMBL" id="JAAZSQ010000001">
    <property type="protein sequence ID" value="NKX52950.1"/>
    <property type="molecule type" value="Genomic_DNA"/>
</dbReference>
<protein>
    <submittedName>
        <fullName evidence="3">DUF4190 domain-containing protein</fullName>
    </submittedName>
</protein>
<keyword evidence="2" id="KW-0812">Transmembrane</keyword>
<feature type="compositionally biased region" description="Polar residues" evidence="1">
    <location>
        <begin position="1"/>
        <end position="12"/>
    </location>
</feature>
<feature type="region of interest" description="Disordered" evidence="1">
    <location>
        <begin position="1"/>
        <end position="36"/>
    </location>
</feature>
<dbReference type="Gene3D" id="2.60.40.2880">
    <property type="entry name" value="MmpS1-5, C-terminal soluble domain"/>
    <property type="match status" value="1"/>
</dbReference>
<keyword evidence="2" id="KW-0472">Membrane</keyword>
<proteinExistence type="predicted"/>
<keyword evidence="2" id="KW-1133">Transmembrane helix</keyword>
<dbReference type="InterPro" id="IPR038468">
    <property type="entry name" value="MmpS_C"/>
</dbReference>
<comment type="caution">
    <text evidence="3">The sequence shown here is derived from an EMBL/GenBank/DDBJ whole genome shotgun (WGS) entry which is preliminary data.</text>
</comment>
<feature type="transmembrane region" description="Helical" evidence="2">
    <location>
        <begin position="89"/>
        <end position="116"/>
    </location>
</feature>
<feature type="transmembrane region" description="Helical" evidence="2">
    <location>
        <begin position="64"/>
        <end position="82"/>
    </location>
</feature>
<evidence type="ECO:0000313" key="4">
    <source>
        <dbReference type="Proteomes" id="UP000544090"/>
    </source>
</evidence>
<name>A0A7X6HAD0_9MICC</name>
<reference evidence="3 4" key="1">
    <citation type="submission" date="2020-04" db="EMBL/GenBank/DDBJ databases">
        <title>Arthrobacter sp. nov.</title>
        <authorList>
            <person name="Liu S."/>
        </authorList>
    </citation>
    <scope>NUCLEOTIDE SEQUENCE [LARGE SCALE GENOMIC DNA]</scope>
    <source>
        <strain evidence="3 4">E918</strain>
    </source>
</reference>